<dbReference type="EMBL" id="JAWRVE010000143">
    <property type="protein sequence ID" value="KAL1853983.1"/>
    <property type="molecule type" value="Genomic_DNA"/>
</dbReference>
<feature type="region of interest" description="Disordered" evidence="1">
    <location>
        <begin position="313"/>
        <end position="394"/>
    </location>
</feature>
<feature type="region of interest" description="Disordered" evidence="1">
    <location>
        <begin position="220"/>
        <end position="239"/>
    </location>
</feature>
<organism evidence="2 3">
    <name type="scientific">Diaporthe australafricana</name>
    <dbReference type="NCBI Taxonomy" id="127596"/>
    <lineage>
        <taxon>Eukaryota</taxon>
        <taxon>Fungi</taxon>
        <taxon>Dikarya</taxon>
        <taxon>Ascomycota</taxon>
        <taxon>Pezizomycotina</taxon>
        <taxon>Sordariomycetes</taxon>
        <taxon>Sordariomycetidae</taxon>
        <taxon>Diaporthales</taxon>
        <taxon>Diaporthaceae</taxon>
        <taxon>Diaporthe</taxon>
    </lineage>
</organism>
<feature type="region of interest" description="Disordered" evidence="1">
    <location>
        <begin position="274"/>
        <end position="301"/>
    </location>
</feature>
<protein>
    <submittedName>
        <fullName evidence="2">Uncharacterized protein</fullName>
    </submittedName>
</protein>
<feature type="compositionally biased region" description="Pro residues" evidence="1">
    <location>
        <begin position="319"/>
        <end position="341"/>
    </location>
</feature>
<name>A0ABR3W5S5_9PEZI</name>
<proteinExistence type="predicted"/>
<evidence type="ECO:0000313" key="3">
    <source>
        <dbReference type="Proteomes" id="UP001583177"/>
    </source>
</evidence>
<reference evidence="2 3" key="1">
    <citation type="journal article" date="2024" name="IMA Fungus">
        <title>IMA Genome - F19 : A genome assembly and annotation guide to empower mycologists, including annotated draft genome sequences of Ceratocystis pirilliformis, Diaporthe australafricana, Fusarium ophioides, Paecilomyces lecythidis, and Sporothrix stenoceras.</title>
        <authorList>
            <person name="Aylward J."/>
            <person name="Wilson A.M."/>
            <person name="Visagie C.M."/>
            <person name="Spraker J."/>
            <person name="Barnes I."/>
            <person name="Buitendag C."/>
            <person name="Ceriani C."/>
            <person name="Del Mar Angel L."/>
            <person name="du Plessis D."/>
            <person name="Fuchs T."/>
            <person name="Gasser K."/>
            <person name="Kramer D."/>
            <person name="Li W."/>
            <person name="Munsamy K."/>
            <person name="Piso A."/>
            <person name="Price J.L."/>
            <person name="Sonnekus B."/>
            <person name="Thomas C."/>
            <person name="van der Nest A."/>
            <person name="van Dijk A."/>
            <person name="van Heerden A."/>
            <person name="van Vuuren N."/>
            <person name="Yilmaz N."/>
            <person name="Duong T.A."/>
            <person name="van der Merwe N.A."/>
            <person name="Wingfield M.J."/>
            <person name="Wingfield B.D."/>
        </authorList>
    </citation>
    <scope>NUCLEOTIDE SEQUENCE [LARGE SCALE GENOMIC DNA]</scope>
    <source>
        <strain evidence="2 3">CMW 18300</strain>
    </source>
</reference>
<feature type="region of interest" description="Disordered" evidence="1">
    <location>
        <begin position="1"/>
        <end position="21"/>
    </location>
</feature>
<comment type="caution">
    <text evidence="2">The sequence shown here is derived from an EMBL/GenBank/DDBJ whole genome shotgun (WGS) entry which is preliminary data.</text>
</comment>
<evidence type="ECO:0000256" key="1">
    <source>
        <dbReference type="SAM" id="MobiDB-lite"/>
    </source>
</evidence>
<feature type="compositionally biased region" description="Low complexity" evidence="1">
    <location>
        <begin position="291"/>
        <end position="301"/>
    </location>
</feature>
<accession>A0ABR3W5S5</accession>
<sequence length="415" mass="45779">MGRSTGHRAEASKPKGATTPWHKAYKHDLDGLIKFTIPKHIRSIDGAKARLRPARSVKAANVEHRHIAARLAKIDEAYSRIRCALRDGNDIFRWNEYPGLQAIVEKVDHIRNRDVPGGPLKYDVPKFEEVPFDKTIIKTETPDNVPKFDNVPVHKAKTKTDIPHSVLKTSVLASISTQNRSQVQPGVSVGTQTPTWLPLPQFATASYQHQPPYQYGYPYQPSQGPPLHRAPHSYGPPSAQPLSSWQGVFQQHYELRYPPSYPVMSYYQIEAVRPRPDGGANRQVGPQTSGIAGPQQPQAFPQPLPIAIRRPVPTRLPVQNPPGVLPAFLQPPPPPRGPPAPGSFAPPGLPTATRPGSASGLGSDSAKQVNNRQHSKRKLSDSLDSSIFGQVQPLKRRLEIQSGRILKIHGPQHSQ</sequence>
<feature type="compositionally biased region" description="Polar residues" evidence="1">
    <location>
        <begin position="354"/>
        <end position="372"/>
    </location>
</feature>
<dbReference type="Proteomes" id="UP001583177">
    <property type="component" value="Unassembled WGS sequence"/>
</dbReference>
<evidence type="ECO:0000313" key="2">
    <source>
        <dbReference type="EMBL" id="KAL1853983.1"/>
    </source>
</evidence>
<keyword evidence="3" id="KW-1185">Reference proteome</keyword>
<gene>
    <name evidence="2" type="ORF">Daus18300_011572</name>
</gene>